<evidence type="ECO:0000313" key="2">
    <source>
        <dbReference type="EMBL" id="EDS29296.1"/>
    </source>
</evidence>
<accession>B0W2I8</accession>
<feature type="compositionally biased region" description="Acidic residues" evidence="1">
    <location>
        <begin position="553"/>
        <end position="572"/>
    </location>
</feature>
<reference evidence="2" key="1">
    <citation type="submission" date="2007-03" db="EMBL/GenBank/DDBJ databases">
        <title>Annotation of Culex pipiens quinquefasciatus.</title>
        <authorList>
            <consortium name="The Broad Institute Genome Sequencing Platform"/>
            <person name="Atkinson P.W."/>
            <person name="Hemingway J."/>
            <person name="Christensen B.M."/>
            <person name="Higgs S."/>
            <person name="Kodira C."/>
            <person name="Hannick L."/>
            <person name="Megy K."/>
            <person name="O'Leary S."/>
            <person name="Pearson M."/>
            <person name="Haas B.J."/>
            <person name="Mauceli E."/>
            <person name="Wortman J.R."/>
            <person name="Lee N.H."/>
            <person name="Guigo R."/>
            <person name="Stanke M."/>
            <person name="Alvarado L."/>
            <person name="Amedeo P."/>
            <person name="Antoine C.H."/>
            <person name="Arensburger P."/>
            <person name="Bidwell S.L."/>
            <person name="Crawford M."/>
            <person name="Camaro F."/>
            <person name="Devon K."/>
            <person name="Engels R."/>
            <person name="Hammond M."/>
            <person name="Howarth C."/>
            <person name="Koehrsen M."/>
            <person name="Lawson D."/>
            <person name="Montgomery P."/>
            <person name="Nene V."/>
            <person name="Nusbaum C."/>
            <person name="Puiu D."/>
            <person name="Romero-Severson J."/>
            <person name="Severson D.W."/>
            <person name="Shumway M."/>
            <person name="Sisk P."/>
            <person name="Stolte C."/>
            <person name="Zeng Q."/>
            <person name="Eisenstadt E."/>
            <person name="Fraser-Liggett C."/>
            <person name="Strausberg R."/>
            <person name="Galagan J."/>
            <person name="Birren B."/>
            <person name="Collins F.H."/>
        </authorList>
    </citation>
    <scope>NUCLEOTIDE SEQUENCE [LARGE SCALE GENOMIC DNA]</scope>
    <source>
        <strain evidence="2">JHB</strain>
    </source>
</reference>
<dbReference type="OMA" id="NEACHEI"/>
<dbReference type="InterPro" id="IPR032675">
    <property type="entry name" value="LRR_dom_sf"/>
</dbReference>
<dbReference type="AlphaFoldDB" id="B0W2I8"/>
<feature type="region of interest" description="Disordered" evidence="1">
    <location>
        <begin position="1"/>
        <end position="26"/>
    </location>
</feature>
<protein>
    <recommendedName>
        <fullName evidence="5">Protein Cep78 homolog</fullName>
    </recommendedName>
</protein>
<dbReference type="Proteomes" id="UP000002320">
    <property type="component" value="Unassembled WGS sequence"/>
</dbReference>
<dbReference type="VEuPathDB" id="VectorBase:CPIJ001238"/>
<dbReference type="GO" id="GO:0036064">
    <property type="term" value="C:ciliary basal body"/>
    <property type="evidence" value="ECO:0007669"/>
    <property type="project" value="TreeGrafter"/>
</dbReference>
<dbReference type="PRINTS" id="PR02062">
    <property type="entry name" value="CENTROSOME78"/>
</dbReference>
<dbReference type="STRING" id="7176.B0W2I8"/>
<dbReference type="GO" id="GO:0044782">
    <property type="term" value="P:cilium organization"/>
    <property type="evidence" value="ECO:0007669"/>
    <property type="project" value="TreeGrafter"/>
</dbReference>
<name>B0W2I8_CULQU</name>
<evidence type="ECO:0000313" key="3">
    <source>
        <dbReference type="EnsemblMetazoa" id="CPIJ001238-PA"/>
    </source>
</evidence>
<gene>
    <name evidence="3" type="primary">6032271</name>
    <name evidence="2" type="ORF">CpipJ_CPIJ001238</name>
</gene>
<dbReference type="InterPro" id="IPR001611">
    <property type="entry name" value="Leu-rich_rpt"/>
</dbReference>
<dbReference type="Pfam" id="PF13516">
    <property type="entry name" value="LRR_6"/>
    <property type="match status" value="2"/>
</dbReference>
<evidence type="ECO:0000256" key="1">
    <source>
        <dbReference type="SAM" id="MobiDB-lite"/>
    </source>
</evidence>
<feature type="region of interest" description="Disordered" evidence="1">
    <location>
        <begin position="442"/>
        <end position="485"/>
    </location>
</feature>
<feature type="region of interest" description="Disordered" evidence="1">
    <location>
        <begin position="553"/>
        <end position="573"/>
    </location>
</feature>
<dbReference type="GO" id="GO:0005813">
    <property type="term" value="C:centrosome"/>
    <property type="evidence" value="ECO:0007669"/>
    <property type="project" value="TreeGrafter"/>
</dbReference>
<dbReference type="KEGG" id="cqu:CpipJ_CPIJ001238"/>
<dbReference type="EnsemblMetazoa" id="CPIJ001238-RA">
    <property type="protein sequence ID" value="CPIJ001238-PA"/>
    <property type="gene ID" value="CPIJ001238"/>
</dbReference>
<dbReference type="SUPFAM" id="SSF52047">
    <property type="entry name" value="RNI-like"/>
    <property type="match status" value="1"/>
</dbReference>
<dbReference type="PANTHER" id="PTHR24110">
    <property type="entry name" value="CENTROSOMAL PROTEIN OF 78 KDA"/>
    <property type="match status" value="1"/>
</dbReference>
<dbReference type="eggNOG" id="KOG4308">
    <property type="taxonomic scope" value="Eukaryota"/>
</dbReference>
<dbReference type="Gene3D" id="3.80.10.10">
    <property type="entry name" value="Ribonuclease Inhibitor"/>
    <property type="match status" value="2"/>
</dbReference>
<evidence type="ECO:0000313" key="4">
    <source>
        <dbReference type="Proteomes" id="UP000002320"/>
    </source>
</evidence>
<feature type="compositionally biased region" description="Polar residues" evidence="1">
    <location>
        <begin position="9"/>
        <end position="26"/>
    </location>
</feature>
<organism>
    <name type="scientific">Culex quinquefasciatus</name>
    <name type="common">Southern house mosquito</name>
    <name type="synonym">Culex pungens</name>
    <dbReference type="NCBI Taxonomy" id="7176"/>
    <lineage>
        <taxon>Eukaryota</taxon>
        <taxon>Metazoa</taxon>
        <taxon>Ecdysozoa</taxon>
        <taxon>Arthropoda</taxon>
        <taxon>Hexapoda</taxon>
        <taxon>Insecta</taxon>
        <taxon>Pterygota</taxon>
        <taxon>Neoptera</taxon>
        <taxon>Endopterygota</taxon>
        <taxon>Diptera</taxon>
        <taxon>Nematocera</taxon>
        <taxon>Culicoidea</taxon>
        <taxon>Culicidae</taxon>
        <taxon>Culicinae</taxon>
        <taxon>Culicini</taxon>
        <taxon>Culex</taxon>
        <taxon>Culex</taxon>
    </lineage>
</organism>
<dbReference type="OrthoDB" id="78308at2759"/>
<dbReference type="HOGENOM" id="CLU_451494_0_0_1"/>
<proteinExistence type="predicted"/>
<dbReference type="VEuPathDB" id="VectorBase:CQUJHB007170"/>
<dbReference type="InterPro" id="IPR026212">
    <property type="entry name" value="Cep78"/>
</dbReference>
<feature type="compositionally biased region" description="Polar residues" evidence="1">
    <location>
        <begin position="446"/>
        <end position="455"/>
    </location>
</feature>
<reference evidence="3" key="2">
    <citation type="submission" date="2021-02" db="UniProtKB">
        <authorList>
            <consortium name="EnsemblMetazoa"/>
        </authorList>
    </citation>
    <scope>IDENTIFICATION</scope>
    <source>
        <strain evidence="3">JHB</strain>
    </source>
</reference>
<sequence>MKPEEVASSEVSAQPQRYRTTKSVNSNRHSKDFYRRYLALCRAKNFPPLAELSRVHAGKGRQSNQLDFYGDRFKDADWRLIVAALTEDTSLEMVAVRLRKALGDVLEGSGTVGCQRLDLGVERTVVLTKRLFTRLVDSLAQFLVVNRKVRIFVLEGLPVQGLYMATLVNSLQQNSSITELSFARSAIMDEGAEAICGAVMHLANVDTLNLSGCQLTGRGFLAVAELIKFQKIQRFADSWKHSLRYGEVDTAKMLGLRHVLLNANPRAGDDGLQELTEVLKEDEWIQQVHVRNCGLTDEGVKFLVDCLNVNKTIEKFDIRDNAAVSEEACREFLIKLGVELESSDSGLSFKESTLDGSTKMKQSEQIKYLQQQLSSERHRSSQLQLMIEQLHLQQTEYATEMNALRQDYNRIVEEYGSKILRNPHKLILQPFRREQLLKRVQLLQKPKQSPPSRGSNVHKSKSEHLPSVLFGRRSSPRKRGSKSEMTLRWVRDRHVSSNRRRAPLLENKPIGDSELVVDSVRQKLDGAARKQFGQGDATKVDGWSVDKECYEDYEGEDGDEYGGEDDEDEFDESISSISGAELLQMLAAKKRHHATNQQGNSFESQ</sequence>
<evidence type="ECO:0008006" key="5">
    <source>
        <dbReference type="Google" id="ProtNLM"/>
    </source>
</evidence>
<dbReference type="InParanoid" id="B0W2I8"/>
<dbReference type="PANTHER" id="PTHR24110:SF3">
    <property type="entry name" value="CENTROSOMAL PROTEIN OF 78 KDA"/>
    <property type="match status" value="1"/>
</dbReference>
<dbReference type="EMBL" id="DS231827">
    <property type="protein sequence ID" value="EDS29296.1"/>
    <property type="molecule type" value="Genomic_DNA"/>
</dbReference>
<keyword evidence="4" id="KW-1185">Reference proteome</keyword>